<evidence type="ECO:0000256" key="2">
    <source>
        <dbReference type="ARBA" id="ARBA00022475"/>
    </source>
</evidence>
<feature type="transmembrane region" description="Helical" evidence="6">
    <location>
        <begin position="138"/>
        <end position="159"/>
    </location>
</feature>
<evidence type="ECO:0000256" key="3">
    <source>
        <dbReference type="ARBA" id="ARBA00022692"/>
    </source>
</evidence>
<protein>
    <submittedName>
        <fullName evidence="7">Lysine transporter LysE</fullName>
    </submittedName>
</protein>
<evidence type="ECO:0000256" key="6">
    <source>
        <dbReference type="SAM" id="Phobius"/>
    </source>
</evidence>
<sequence length="197" mass="21500">MTLIFAMCLFAFTMSITPGPVNMVILTSGLKHGVRRTIPFVAGSTIGFIALLGMIGLGLGAILSGLPVFEDVLAVAGSVFIAYLGWQIMHSDSEMKADDQQCPGFWQGALLQWLNPKAWIACMSGISAFALHDEYGKLGVFLLLYFTICLLTQLSWAIVGSKISIFLSDDHWRKFINRVMGGSLIAIAAYLVFTHFL</sequence>
<keyword evidence="2" id="KW-1003">Cell membrane</keyword>
<organism evidence="7 8">
    <name type="scientific">Veronia nyctiphanis</name>
    <dbReference type="NCBI Taxonomy" id="1278244"/>
    <lineage>
        <taxon>Bacteria</taxon>
        <taxon>Pseudomonadati</taxon>
        <taxon>Pseudomonadota</taxon>
        <taxon>Gammaproteobacteria</taxon>
        <taxon>Vibrionales</taxon>
        <taxon>Vibrionaceae</taxon>
        <taxon>Veronia</taxon>
    </lineage>
</organism>
<dbReference type="OrthoDB" id="9812084at2"/>
<dbReference type="GO" id="GO:0005886">
    <property type="term" value="C:plasma membrane"/>
    <property type="evidence" value="ECO:0007669"/>
    <property type="project" value="UniProtKB-SubCell"/>
</dbReference>
<gene>
    <name evidence="7" type="ORF">CS022_01730</name>
</gene>
<evidence type="ECO:0000256" key="5">
    <source>
        <dbReference type="ARBA" id="ARBA00023136"/>
    </source>
</evidence>
<comment type="caution">
    <text evidence="7">The sequence shown here is derived from an EMBL/GenBank/DDBJ whole genome shotgun (WGS) entry which is preliminary data.</text>
</comment>
<proteinExistence type="predicted"/>
<keyword evidence="8" id="KW-1185">Reference proteome</keyword>
<dbReference type="GO" id="GO:0033228">
    <property type="term" value="P:cysteine export across plasma membrane"/>
    <property type="evidence" value="ECO:0007669"/>
    <property type="project" value="TreeGrafter"/>
</dbReference>
<evidence type="ECO:0000313" key="8">
    <source>
        <dbReference type="Proteomes" id="UP000290287"/>
    </source>
</evidence>
<evidence type="ECO:0000313" key="7">
    <source>
        <dbReference type="EMBL" id="RXJ74930.1"/>
    </source>
</evidence>
<evidence type="ECO:0000256" key="1">
    <source>
        <dbReference type="ARBA" id="ARBA00004651"/>
    </source>
</evidence>
<dbReference type="AlphaFoldDB" id="A0A4Q0YUI7"/>
<keyword evidence="4 6" id="KW-1133">Transmembrane helix</keyword>
<dbReference type="EMBL" id="PEIB01000001">
    <property type="protein sequence ID" value="RXJ74930.1"/>
    <property type="molecule type" value="Genomic_DNA"/>
</dbReference>
<feature type="transmembrane region" description="Helical" evidence="6">
    <location>
        <begin position="72"/>
        <end position="89"/>
    </location>
</feature>
<dbReference type="Pfam" id="PF01810">
    <property type="entry name" value="LysE"/>
    <property type="match status" value="1"/>
</dbReference>
<feature type="transmembrane region" description="Helical" evidence="6">
    <location>
        <begin position="39"/>
        <end position="60"/>
    </location>
</feature>
<dbReference type="PANTHER" id="PTHR30086:SF20">
    <property type="entry name" value="ARGININE EXPORTER PROTEIN ARGO-RELATED"/>
    <property type="match status" value="1"/>
</dbReference>
<dbReference type="Proteomes" id="UP000290287">
    <property type="component" value="Unassembled WGS sequence"/>
</dbReference>
<name>A0A4Q0YUI7_9GAMM</name>
<accession>A0A4Q0YUI7</accession>
<keyword evidence="5 6" id="KW-0472">Membrane</keyword>
<dbReference type="InterPro" id="IPR001123">
    <property type="entry name" value="LeuE-type"/>
</dbReference>
<dbReference type="GO" id="GO:0015171">
    <property type="term" value="F:amino acid transmembrane transporter activity"/>
    <property type="evidence" value="ECO:0007669"/>
    <property type="project" value="TreeGrafter"/>
</dbReference>
<evidence type="ECO:0000256" key="4">
    <source>
        <dbReference type="ARBA" id="ARBA00022989"/>
    </source>
</evidence>
<comment type="subcellular location">
    <subcellularLocation>
        <location evidence="1">Cell membrane</location>
        <topology evidence="1">Multi-pass membrane protein</topology>
    </subcellularLocation>
</comment>
<feature type="transmembrane region" description="Helical" evidence="6">
    <location>
        <begin position="179"/>
        <end position="196"/>
    </location>
</feature>
<keyword evidence="3 6" id="KW-0812">Transmembrane</keyword>
<reference evidence="7 8" key="1">
    <citation type="submission" date="2017-10" db="EMBL/GenBank/DDBJ databases">
        <title>Nyctiphanis sp. nov., isolated from the stomach of the euphausiid Nyctiphanes simplex (Hansen, 1911) in the Gulf of California.</title>
        <authorList>
            <person name="Gomez-Gil B."/>
            <person name="Aguilar-Mendez M."/>
            <person name="Lopez-Cortes A."/>
            <person name="Gomez-Gutierrez J."/>
            <person name="Roque A."/>
            <person name="Lang E."/>
            <person name="Gonzalez-Castillo A."/>
        </authorList>
    </citation>
    <scope>NUCLEOTIDE SEQUENCE [LARGE SCALE GENOMIC DNA]</scope>
    <source>
        <strain evidence="7 8">CAIM 600</strain>
    </source>
</reference>
<dbReference type="RefSeq" id="WP_129120818.1">
    <property type="nucleotide sequence ID" value="NZ_PEIB01000001.1"/>
</dbReference>
<dbReference type="PANTHER" id="PTHR30086">
    <property type="entry name" value="ARGININE EXPORTER PROTEIN ARGO"/>
    <property type="match status" value="1"/>
</dbReference>